<evidence type="ECO:0000313" key="2">
    <source>
        <dbReference type="EMBL" id="MXU82680.1"/>
    </source>
</evidence>
<organism evidence="2">
    <name type="scientific">Ixodes ricinus</name>
    <name type="common">Common tick</name>
    <name type="synonym">Acarus ricinus</name>
    <dbReference type="NCBI Taxonomy" id="34613"/>
    <lineage>
        <taxon>Eukaryota</taxon>
        <taxon>Metazoa</taxon>
        <taxon>Ecdysozoa</taxon>
        <taxon>Arthropoda</taxon>
        <taxon>Chelicerata</taxon>
        <taxon>Arachnida</taxon>
        <taxon>Acari</taxon>
        <taxon>Parasitiformes</taxon>
        <taxon>Ixodida</taxon>
        <taxon>Ixodoidea</taxon>
        <taxon>Ixodidae</taxon>
        <taxon>Ixodinae</taxon>
        <taxon>Ixodes</taxon>
    </lineage>
</organism>
<accession>A0A6B0U1R9</accession>
<dbReference type="EMBL" id="GIFC01000597">
    <property type="protein sequence ID" value="MXU82680.1"/>
    <property type="molecule type" value="Transcribed_RNA"/>
</dbReference>
<feature type="transmembrane region" description="Helical" evidence="1">
    <location>
        <begin position="44"/>
        <end position="60"/>
    </location>
</feature>
<name>A0A6B0U1R9_IXORI</name>
<dbReference type="AlphaFoldDB" id="A0A6B0U1R9"/>
<protein>
    <submittedName>
        <fullName evidence="2">Uncharacterized protein</fullName>
    </submittedName>
</protein>
<keyword evidence="1" id="KW-0472">Membrane</keyword>
<keyword evidence="1" id="KW-0812">Transmembrane</keyword>
<keyword evidence="1" id="KW-1133">Transmembrane helix</keyword>
<proteinExistence type="predicted"/>
<sequence length="70" mass="7974">MPYKSLVVSEVCVRVRTIFILLNASFAQAIGCVSYVVSAEADDLTFVCCFLYFAFFVQTVKCKYVTFFFL</sequence>
<feature type="transmembrane region" description="Helical" evidence="1">
    <location>
        <begin position="20"/>
        <end position="38"/>
    </location>
</feature>
<reference evidence="2" key="1">
    <citation type="submission" date="2019-12" db="EMBL/GenBank/DDBJ databases">
        <title>An insight into the sialome of adult female Ixodes ricinus ticks feeding for 6 days.</title>
        <authorList>
            <person name="Perner J."/>
            <person name="Ribeiro J.M.C."/>
        </authorList>
    </citation>
    <scope>NUCLEOTIDE SEQUENCE</scope>
    <source>
        <strain evidence="2">Semi-engorged</strain>
        <tissue evidence="2">Salivary glands</tissue>
    </source>
</reference>
<evidence type="ECO:0000256" key="1">
    <source>
        <dbReference type="SAM" id="Phobius"/>
    </source>
</evidence>